<dbReference type="OrthoDB" id="3020801at2759"/>
<name>A0A409WUN6_9AGAR</name>
<dbReference type="EMBL" id="NHTK01005181">
    <property type="protein sequence ID" value="PPQ82243.1"/>
    <property type="molecule type" value="Genomic_DNA"/>
</dbReference>
<dbReference type="Gene3D" id="3.60.130.30">
    <property type="match status" value="1"/>
</dbReference>
<dbReference type="SMART" id="SM00175">
    <property type="entry name" value="RAB"/>
    <property type="match status" value="1"/>
</dbReference>
<evidence type="ECO:0000313" key="4">
    <source>
        <dbReference type="Proteomes" id="UP000284842"/>
    </source>
</evidence>
<gene>
    <name evidence="3" type="ORF">CVT24_012927</name>
</gene>
<comment type="caution">
    <text evidence="3">The sequence shown here is derived from an EMBL/GenBank/DDBJ whole genome shotgun (WGS) entry which is preliminary data.</text>
</comment>
<dbReference type="SMART" id="SM00173">
    <property type="entry name" value="RAS"/>
    <property type="match status" value="1"/>
</dbReference>
<keyword evidence="2" id="KW-0342">GTP-binding</keyword>
<dbReference type="SMART" id="SM00174">
    <property type="entry name" value="RHO"/>
    <property type="match status" value="1"/>
</dbReference>
<dbReference type="STRING" id="181874.A0A409WUN6"/>
<dbReference type="Pfam" id="PF00071">
    <property type="entry name" value="Ras"/>
    <property type="match status" value="1"/>
</dbReference>
<evidence type="ECO:0000256" key="1">
    <source>
        <dbReference type="ARBA" id="ARBA00022741"/>
    </source>
</evidence>
<keyword evidence="1" id="KW-0547">Nucleotide-binding</keyword>
<dbReference type="AlphaFoldDB" id="A0A409WUN6"/>
<dbReference type="PRINTS" id="PR00449">
    <property type="entry name" value="RASTRNSFRMNG"/>
</dbReference>
<organism evidence="3 4">
    <name type="scientific">Panaeolus cyanescens</name>
    <dbReference type="NCBI Taxonomy" id="181874"/>
    <lineage>
        <taxon>Eukaryota</taxon>
        <taxon>Fungi</taxon>
        <taxon>Dikarya</taxon>
        <taxon>Basidiomycota</taxon>
        <taxon>Agaricomycotina</taxon>
        <taxon>Agaricomycetes</taxon>
        <taxon>Agaricomycetidae</taxon>
        <taxon>Agaricales</taxon>
        <taxon>Agaricineae</taxon>
        <taxon>Galeropsidaceae</taxon>
        <taxon>Panaeolus</taxon>
    </lineage>
</organism>
<dbReference type="GO" id="GO:0005525">
    <property type="term" value="F:GTP binding"/>
    <property type="evidence" value="ECO:0007669"/>
    <property type="project" value="UniProtKB-KW"/>
</dbReference>
<dbReference type="Proteomes" id="UP000284842">
    <property type="component" value="Unassembled WGS sequence"/>
</dbReference>
<dbReference type="Gene3D" id="3.40.50.300">
    <property type="entry name" value="P-loop containing nucleotide triphosphate hydrolases"/>
    <property type="match status" value="1"/>
</dbReference>
<dbReference type="InterPro" id="IPR001806">
    <property type="entry name" value="Small_GTPase"/>
</dbReference>
<dbReference type="PROSITE" id="PS51419">
    <property type="entry name" value="RAB"/>
    <property type="match status" value="1"/>
</dbReference>
<dbReference type="InterPro" id="IPR027417">
    <property type="entry name" value="P-loop_NTPase"/>
</dbReference>
<dbReference type="InterPro" id="IPR050227">
    <property type="entry name" value="Rab"/>
</dbReference>
<dbReference type="GO" id="GO:0003924">
    <property type="term" value="F:GTPase activity"/>
    <property type="evidence" value="ECO:0007669"/>
    <property type="project" value="InterPro"/>
</dbReference>
<dbReference type="InParanoid" id="A0A409WUN6"/>
<keyword evidence="4" id="KW-1185">Reference proteome</keyword>
<accession>A0A409WUN6</accession>
<reference evidence="3 4" key="1">
    <citation type="journal article" date="2018" name="Evol. Lett.">
        <title>Horizontal gene cluster transfer increased hallucinogenic mushroom diversity.</title>
        <authorList>
            <person name="Reynolds H.T."/>
            <person name="Vijayakumar V."/>
            <person name="Gluck-Thaler E."/>
            <person name="Korotkin H.B."/>
            <person name="Matheny P.B."/>
            <person name="Slot J.C."/>
        </authorList>
    </citation>
    <scope>NUCLEOTIDE SEQUENCE [LARGE SCALE GENOMIC DNA]</scope>
    <source>
        <strain evidence="3 4">2629</strain>
    </source>
</reference>
<evidence type="ECO:0000256" key="2">
    <source>
        <dbReference type="ARBA" id="ARBA00023134"/>
    </source>
</evidence>
<dbReference type="PROSITE" id="PS51421">
    <property type="entry name" value="RAS"/>
    <property type="match status" value="1"/>
</dbReference>
<proteinExistence type="predicted"/>
<protein>
    <submittedName>
        <fullName evidence="3">Uncharacterized protein</fullName>
    </submittedName>
</protein>
<sequence>MPVTFNNILFYGKTPHPPRQPMHPRAVTINDDIWPTGDKPERHEWKICVMGSSKGGKSSIVDSLLRLPFGGEFHVFECGDWGLTHLNIRVVYAFLTFFVLLEIHHPTSETDVAVTGLPTNCVNVDHEESHATLFIREFGSFEAQGNPTASFVSSIKSRGVRNVKLIVLVFGLDSQESFLSARLLHLKLMERYQDKIIILVGNKSDLESQVCDKEAVAFAKKIGSLYVKTSAKTGANIHKLFNNVVKALAIKDHCIEATPRTTLCLPPMDTWWSRWFGLESGRNSDSMSDGRRNGGLDGRKNGGYDVRFATWAPTVYAYYESTTQRLAQKMPLLKWTFWRSVFLCATFNFGPNVTCVPHRDFLNLPFGWCAIIALGNYDYVLGGHLVLHDLRLVIEFPPPVPSFFKLFPLRFSPMETRPFKSGIFRYVENGFMCEGDLEKNDPAHYASMMEAKAGRKEFGLGLWSTLDELLCV</sequence>
<dbReference type="SUPFAM" id="SSF52540">
    <property type="entry name" value="P-loop containing nucleoside triphosphate hydrolases"/>
    <property type="match status" value="1"/>
</dbReference>
<dbReference type="PANTHER" id="PTHR47977">
    <property type="entry name" value="RAS-RELATED PROTEIN RAB"/>
    <property type="match status" value="1"/>
</dbReference>
<evidence type="ECO:0000313" key="3">
    <source>
        <dbReference type="EMBL" id="PPQ82243.1"/>
    </source>
</evidence>